<evidence type="ECO:0000313" key="4">
    <source>
        <dbReference type="Proteomes" id="UP001524460"/>
    </source>
</evidence>
<proteinExistence type="predicted"/>
<feature type="transmembrane region" description="Helical" evidence="1">
    <location>
        <begin position="354"/>
        <end position="377"/>
    </location>
</feature>
<feature type="transmembrane region" description="Helical" evidence="1">
    <location>
        <begin position="201"/>
        <end position="220"/>
    </location>
</feature>
<keyword evidence="1" id="KW-0472">Membrane</keyword>
<dbReference type="RefSeq" id="WP_255044278.1">
    <property type="nucleotide sequence ID" value="NZ_JANEYT010000060.1"/>
</dbReference>
<evidence type="ECO:0000259" key="2">
    <source>
        <dbReference type="Pfam" id="PF01970"/>
    </source>
</evidence>
<feature type="transmembrane region" description="Helical" evidence="1">
    <location>
        <begin position="149"/>
        <end position="181"/>
    </location>
</feature>
<keyword evidence="1" id="KW-0812">Transmembrane</keyword>
<evidence type="ECO:0000313" key="3">
    <source>
        <dbReference type="EMBL" id="MCQ1060198.1"/>
    </source>
</evidence>
<feature type="domain" description="DUF112" evidence="2">
    <location>
        <begin position="21"/>
        <end position="438"/>
    </location>
</feature>
<dbReference type="Proteomes" id="UP001524460">
    <property type="component" value="Unassembled WGS sequence"/>
</dbReference>
<feature type="transmembrane region" description="Helical" evidence="1">
    <location>
        <begin position="389"/>
        <end position="406"/>
    </location>
</feature>
<feature type="transmembrane region" description="Helical" evidence="1">
    <location>
        <begin position="469"/>
        <end position="490"/>
    </location>
</feature>
<dbReference type="EMBL" id="JANEYT010000060">
    <property type="protein sequence ID" value="MCQ1060198.1"/>
    <property type="molecule type" value="Genomic_DNA"/>
</dbReference>
<keyword evidence="4" id="KW-1185">Reference proteome</keyword>
<feature type="transmembrane region" description="Helical" evidence="1">
    <location>
        <begin position="20"/>
        <end position="50"/>
    </location>
</feature>
<gene>
    <name evidence="3" type="ORF">NHN17_19330</name>
</gene>
<keyword evidence="1" id="KW-1133">Transmembrane helix</keyword>
<dbReference type="PANTHER" id="PTHR35342">
    <property type="entry name" value="TRICARBOXYLIC TRANSPORT PROTEIN"/>
    <property type="match status" value="1"/>
</dbReference>
<sequence length="509" mass="53294">MSNFELLLSGFANLAQQPAALGLAIIGLCIGILLGVLPGLTATMGVAILLPFTFGMDSVSALLMISGVFFGGIYGGSITAILLNIPGTPAAAATALDGFPLSQKGSAGYALGYATISSVIGGIISVLVLVFMAPLLAKFALKFSAPENFALAFFGLSIIISISGKSILKGLVAGFLGLLIATIGLDPMSGYPRFTFGYAELMTIPFIPVMIGLFAGSEAYKSISEPNQTKPSKFSITKVVPSFSDLKQRFFLMVRSGFLGSCIGSVPGAGADIAAFVSYNEAKRFSKDKDSFGSGNVNGVAAAEAGSNGCTGGAMLPMLSLGIPGDAVTAVMLGALTLQGLQPGPLLFSEHGDMVFTLFAGMLVCYIALLFIGLSSLKYLVKVLSMPKAYLVPIILTLCIVGTFAINNSVFDIGVMLIAGIIGYIIRLRDFPVSPVVLAMIMGPMAESNFRRALALHSGNLDFLYTRPITATLLSIALLTLLFPALKYVYRIARNKTDDSRDSIPERIL</sequence>
<comment type="caution">
    <text evidence="3">The sequence shown here is derived from an EMBL/GenBank/DDBJ whole genome shotgun (WGS) entry which is preliminary data.</text>
</comment>
<name>A0ABT1N626_9GAMM</name>
<feature type="transmembrane region" description="Helical" evidence="1">
    <location>
        <begin position="62"/>
        <end position="83"/>
    </location>
</feature>
<organism evidence="3 4">
    <name type="scientific">Photobacterium pectinilyticum</name>
    <dbReference type="NCBI Taxonomy" id="2906793"/>
    <lineage>
        <taxon>Bacteria</taxon>
        <taxon>Pseudomonadati</taxon>
        <taxon>Pseudomonadota</taxon>
        <taxon>Gammaproteobacteria</taxon>
        <taxon>Vibrionales</taxon>
        <taxon>Vibrionaceae</taxon>
        <taxon>Photobacterium</taxon>
    </lineage>
</organism>
<dbReference type="Pfam" id="PF01970">
    <property type="entry name" value="TctA"/>
    <property type="match status" value="1"/>
</dbReference>
<reference evidence="3 4" key="1">
    <citation type="submission" date="2022-07" db="EMBL/GenBank/DDBJ databases">
        <title>Photobacterium pectinilyticum sp. nov., a marine bacterium isolated from surface seawater of Qingdao offshore.</title>
        <authorList>
            <person name="Wang X."/>
        </authorList>
    </citation>
    <scope>NUCLEOTIDE SEQUENCE [LARGE SCALE GENOMIC DNA]</scope>
    <source>
        <strain evidence="3 4">ZSDE20</strain>
    </source>
</reference>
<feature type="transmembrane region" description="Helical" evidence="1">
    <location>
        <begin position="110"/>
        <end position="137"/>
    </location>
</feature>
<evidence type="ECO:0000256" key="1">
    <source>
        <dbReference type="SAM" id="Phobius"/>
    </source>
</evidence>
<dbReference type="InterPro" id="IPR002823">
    <property type="entry name" value="DUF112_TM"/>
</dbReference>
<dbReference type="PANTHER" id="PTHR35342:SF5">
    <property type="entry name" value="TRICARBOXYLIC TRANSPORT PROTEIN"/>
    <property type="match status" value="1"/>
</dbReference>
<accession>A0ABT1N626</accession>
<protein>
    <submittedName>
        <fullName evidence="3">Tripartite tricarboxylate transporter permease</fullName>
    </submittedName>
</protein>